<dbReference type="AlphaFoldDB" id="A0A556SB42"/>
<dbReference type="RefSeq" id="WP_144092269.1">
    <property type="nucleotide sequence ID" value="NZ_VMHM01000011.1"/>
</dbReference>
<organism evidence="1 2">
    <name type="scientific">Gilliamella apicola</name>
    <dbReference type="NCBI Taxonomy" id="1196095"/>
    <lineage>
        <taxon>Bacteria</taxon>
        <taxon>Pseudomonadati</taxon>
        <taxon>Pseudomonadota</taxon>
        <taxon>Gammaproteobacteria</taxon>
        <taxon>Orbales</taxon>
        <taxon>Orbaceae</taxon>
        <taxon>Gilliamella</taxon>
    </lineage>
</organism>
<evidence type="ECO:0000313" key="2">
    <source>
        <dbReference type="Proteomes" id="UP000319483"/>
    </source>
</evidence>
<dbReference type="Proteomes" id="UP000319483">
    <property type="component" value="Unassembled WGS sequence"/>
</dbReference>
<dbReference type="EMBL" id="VMHM01000011">
    <property type="protein sequence ID" value="TSJ98328.1"/>
    <property type="molecule type" value="Genomic_DNA"/>
</dbReference>
<accession>A0A556SB42</accession>
<reference evidence="1 2" key="1">
    <citation type="submission" date="2019-07" db="EMBL/GenBank/DDBJ databases">
        <title>Gilliamella genomes.</title>
        <authorList>
            <person name="Zheng H."/>
        </authorList>
    </citation>
    <scope>NUCLEOTIDE SEQUENCE [LARGE SCALE GENOMIC DNA]</scope>
    <source>
        <strain evidence="1 2">W8127</strain>
    </source>
</reference>
<sequence length="310" mass="34972">MAYQSGIADNEIDLLDKLNLFLTTDSELVKTGDNWTEIYNGETAATATIAKRKSYAWSAPGATTGNNIYVACKTANSISNDIYNLYFCGGTYFNVELVNQPENVFNGMLNRTQVGLFADNNPLHYWFFANNRRFIVITKMTTVYSSCYCGFMLPNALPNEYPYPLVIAGSCNDELQRYSVTTDYFTSIIDPRINHFYLFTPSQSWQQFYGSKGSQINLLYPRGITGFTYKKIIDILTASPDSYSPLYPVSIVDVTKGATQFWGALDGVYWIPGLSRAAEDTIKTDDGREFIIFQNGFRVTNIDFFAIEKV</sequence>
<evidence type="ECO:0000313" key="1">
    <source>
        <dbReference type="EMBL" id="TSJ98328.1"/>
    </source>
</evidence>
<proteinExistence type="predicted"/>
<gene>
    <name evidence="1" type="ORF">FPQ15_09095</name>
</gene>
<comment type="caution">
    <text evidence="1">The sequence shown here is derived from an EMBL/GenBank/DDBJ whole genome shotgun (WGS) entry which is preliminary data.</text>
</comment>
<protein>
    <submittedName>
        <fullName evidence="1">Uncharacterized protein</fullName>
    </submittedName>
</protein>
<name>A0A556SB42_9GAMM</name>